<comment type="caution">
    <text evidence="2">The sequence shown here is derived from an EMBL/GenBank/DDBJ whole genome shotgun (WGS) entry which is preliminary data.</text>
</comment>
<dbReference type="AlphaFoldDB" id="A0A2H5QHF5"/>
<name>A0A2H5QHF5_CITUN</name>
<dbReference type="Proteomes" id="UP000236630">
    <property type="component" value="Unassembled WGS sequence"/>
</dbReference>
<organism evidence="2 3">
    <name type="scientific">Citrus unshiu</name>
    <name type="common">Satsuma mandarin</name>
    <name type="synonym">Citrus nobilis var. unshiu</name>
    <dbReference type="NCBI Taxonomy" id="55188"/>
    <lineage>
        <taxon>Eukaryota</taxon>
        <taxon>Viridiplantae</taxon>
        <taxon>Streptophyta</taxon>
        <taxon>Embryophyta</taxon>
        <taxon>Tracheophyta</taxon>
        <taxon>Spermatophyta</taxon>
        <taxon>Magnoliopsida</taxon>
        <taxon>eudicotyledons</taxon>
        <taxon>Gunneridae</taxon>
        <taxon>Pentapetalae</taxon>
        <taxon>rosids</taxon>
        <taxon>malvids</taxon>
        <taxon>Sapindales</taxon>
        <taxon>Rutaceae</taxon>
        <taxon>Aurantioideae</taxon>
        <taxon>Citrus</taxon>
    </lineage>
</organism>
<evidence type="ECO:0000313" key="2">
    <source>
        <dbReference type="EMBL" id="GAY64058.1"/>
    </source>
</evidence>
<protein>
    <submittedName>
        <fullName evidence="2">Uncharacterized protein</fullName>
    </submittedName>
</protein>
<sequence>MRETRMNTEIGEDEEFGEMNIRQIMERQRRFNPKREKTRSKGDKLESPKVEKKILNLESRMHLQTRVFVYFGHLTQEQMC</sequence>
<evidence type="ECO:0000256" key="1">
    <source>
        <dbReference type="SAM" id="MobiDB-lite"/>
    </source>
</evidence>
<proteinExistence type="predicted"/>
<accession>A0A2H5QHF5</accession>
<evidence type="ECO:0000313" key="3">
    <source>
        <dbReference type="Proteomes" id="UP000236630"/>
    </source>
</evidence>
<feature type="region of interest" description="Disordered" evidence="1">
    <location>
        <begin position="26"/>
        <end position="47"/>
    </location>
</feature>
<gene>
    <name evidence="2" type="ORF">CUMW_230630</name>
</gene>
<reference evidence="2 3" key="1">
    <citation type="journal article" date="2017" name="Front. Genet.">
        <title>Draft sequencing of the heterozygous diploid genome of Satsuma (Citrus unshiu Marc.) using a hybrid assembly approach.</title>
        <authorList>
            <person name="Shimizu T."/>
            <person name="Tanizawa Y."/>
            <person name="Mochizuki T."/>
            <person name="Nagasaki H."/>
            <person name="Yoshioka T."/>
            <person name="Toyoda A."/>
            <person name="Fujiyama A."/>
            <person name="Kaminuma E."/>
            <person name="Nakamura Y."/>
        </authorList>
    </citation>
    <scope>NUCLEOTIDE SEQUENCE [LARGE SCALE GENOMIC DNA]</scope>
    <source>
        <strain evidence="3">cv. Miyagawa wase</strain>
    </source>
</reference>
<dbReference type="EMBL" id="BDQV01000389">
    <property type="protein sequence ID" value="GAY64058.1"/>
    <property type="molecule type" value="Genomic_DNA"/>
</dbReference>
<keyword evidence="3" id="KW-1185">Reference proteome</keyword>